<dbReference type="PROSITE" id="PS50111">
    <property type="entry name" value="CHEMOTAXIS_TRANSDUC_2"/>
    <property type="match status" value="1"/>
</dbReference>
<comment type="subcellular location">
    <subcellularLocation>
        <location evidence="1">Cell membrane</location>
        <topology evidence="1">Multi-pass membrane protein</topology>
    </subcellularLocation>
</comment>
<keyword evidence="7 9" id="KW-0807">Transducer</keyword>
<dbReference type="Gene3D" id="1.10.287.950">
    <property type="entry name" value="Methyl-accepting chemotaxis protein"/>
    <property type="match status" value="1"/>
</dbReference>
<dbReference type="Gene3D" id="3.30.450.20">
    <property type="entry name" value="PAS domain"/>
    <property type="match status" value="1"/>
</dbReference>
<evidence type="ECO:0000256" key="2">
    <source>
        <dbReference type="ARBA" id="ARBA00022475"/>
    </source>
</evidence>
<dbReference type="SMART" id="SM00304">
    <property type="entry name" value="HAMP"/>
    <property type="match status" value="1"/>
</dbReference>
<organism evidence="13 14">
    <name type="scientific">Thiospirochaeta perfilievii</name>
    <dbReference type="NCBI Taxonomy" id="252967"/>
    <lineage>
        <taxon>Bacteria</taxon>
        <taxon>Pseudomonadati</taxon>
        <taxon>Spirochaetota</taxon>
        <taxon>Spirochaetia</taxon>
        <taxon>Spirochaetales</taxon>
        <taxon>Spirochaetaceae</taxon>
        <taxon>Thiospirochaeta</taxon>
    </lineage>
</organism>
<evidence type="ECO:0000256" key="7">
    <source>
        <dbReference type="ARBA" id="ARBA00023224"/>
    </source>
</evidence>
<dbReference type="KEGG" id="sper:EW093_11550"/>
<dbReference type="CDD" id="cd12912">
    <property type="entry name" value="PDC2_MCP_like"/>
    <property type="match status" value="1"/>
</dbReference>
<evidence type="ECO:0000256" key="3">
    <source>
        <dbReference type="ARBA" id="ARBA00022500"/>
    </source>
</evidence>
<evidence type="ECO:0000256" key="1">
    <source>
        <dbReference type="ARBA" id="ARBA00004651"/>
    </source>
</evidence>
<feature type="domain" description="HAMP" evidence="12">
    <location>
        <begin position="307"/>
        <end position="361"/>
    </location>
</feature>
<evidence type="ECO:0000259" key="12">
    <source>
        <dbReference type="PROSITE" id="PS50885"/>
    </source>
</evidence>
<evidence type="ECO:0000259" key="11">
    <source>
        <dbReference type="PROSITE" id="PS50111"/>
    </source>
</evidence>
<dbReference type="InterPro" id="IPR003660">
    <property type="entry name" value="HAMP_dom"/>
</dbReference>
<dbReference type="SUPFAM" id="SSF58104">
    <property type="entry name" value="Methyl-accepting chemotaxis protein (MCP) signaling domain"/>
    <property type="match status" value="1"/>
</dbReference>
<protein>
    <submittedName>
        <fullName evidence="13">Methyl-accepting chemotaxis protein</fullName>
    </submittedName>
</protein>
<dbReference type="PROSITE" id="PS50885">
    <property type="entry name" value="HAMP"/>
    <property type="match status" value="1"/>
</dbReference>
<keyword evidence="5 10" id="KW-1133">Transmembrane helix</keyword>
<evidence type="ECO:0000256" key="10">
    <source>
        <dbReference type="SAM" id="Phobius"/>
    </source>
</evidence>
<dbReference type="Pfam" id="PF02743">
    <property type="entry name" value="dCache_1"/>
    <property type="match status" value="1"/>
</dbReference>
<dbReference type="GO" id="GO:0005886">
    <property type="term" value="C:plasma membrane"/>
    <property type="evidence" value="ECO:0007669"/>
    <property type="project" value="UniProtKB-SubCell"/>
</dbReference>
<sequence>MIFRNLTIRKKLIIITGLIILLNTVGLSTLAYNASKQSLKETITETLTIMANEGAKYIRASIDVNMAVIEGIRNNSEMKDMDWEVQKPLLLNELEAHNFLGIGIVSKDGTAKYTDGSISNLGDRDYVKKAFAGATNYSDVIISRVTNSPVIMLATPIKDNKNTIQGVLIARLDGTALSDITDNIGYGKTGYSYLINNKGNFVAHTNREFVLDIRNFINDSSKDETLKDIARVQSEMIKTPNGHGYYSFQGENQIVGYSKVPGTSWIIATAANEEEVFSHINNLRRLLIIFFVIVFSIGILLTLIFANKITKSIVRVKDLLKDISEGEGDLTQKLPTISTDEIGSLSLYFNKTIDKIRLLITIIQKQAVTLQGIGSDLASSMAESAAAINEISANIQGVKNQINTQASGIEESSSTVKSIVHGIDNLNTHIETQSSSIEESSAAITQMLANIGSVGNILGNNAKNVKSLLEASKQGQKEIITVSDNIKTISNESEGLLQASSIISGIASQTNLLAMNAAIEAAHAGEAGKGFAVVADEIRKLAETSGAQSKTITDVLNNLKTLIDTVSKNSDSAMAQFEQVVKMVNTVNEQELIILSAMEEQSAGGKQVMVALDQLSEITLGIQNSSLEMTTGSKDVIDEMNRLNTVTQEINGNMSEMSIGTNEINEAMQDVDRISLENKDAIEILNKEVSKFKIK</sequence>
<reference evidence="13 14" key="2">
    <citation type="submission" date="2019-09" db="EMBL/GenBank/DDBJ databases">
        <title>Complete Genome Sequence and Methylome Analysis of free living Spirochaetas.</title>
        <authorList>
            <person name="Leshcheva N."/>
            <person name="Mikheeva N."/>
        </authorList>
    </citation>
    <scope>NUCLEOTIDE SEQUENCE [LARGE SCALE GENOMIC DNA]</scope>
    <source>
        <strain evidence="13 14">P</strain>
    </source>
</reference>
<comment type="similarity">
    <text evidence="8">Belongs to the methyl-accepting chemotaxis (MCP) protein family.</text>
</comment>
<dbReference type="EMBL" id="CP035807">
    <property type="protein sequence ID" value="QEN05320.1"/>
    <property type="molecule type" value="Genomic_DNA"/>
</dbReference>
<dbReference type="PANTHER" id="PTHR32089">
    <property type="entry name" value="METHYL-ACCEPTING CHEMOTAXIS PROTEIN MCPB"/>
    <property type="match status" value="1"/>
</dbReference>
<dbReference type="SUPFAM" id="SSF103190">
    <property type="entry name" value="Sensory domain-like"/>
    <property type="match status" value="1"/>
</dbReference>
<dbReference type="PANTHER" id="PTHR32089:SF112">
    <property type="entry name" value="LYSOZYME-LIKE PROTEIN-RELATED"/>
    <property type="match status" value="1"/>
</dbReference>
<dbReference type="CDD" id="cd06225">
    <property type="entry name" value="HAMP"/>
    <property type="match status" value="1"/>
</dbReference>
<dbReference type="GO" id="GO:0007165">
    <property type="term" value="P:signal transduction"/>
    <property type="evidence" value="ECO:0007669"/>
    <property type="project" value="UniProtKB-KW"/>
</dbReference>
<dbReference type="InterPro" id="IPR004089">
    <property type="entry name" value="MCPsignal_dom"/>
</dbReference>
<dbReference type="InterPro" id="IPR029151">
    <property type="entry name" value="Sensor-like_sf"/>
</dbReference>
<gene>
    <name evidence="13" type="ORF">EW093_11550</name>
</gene>
<dbReference type="CDD" id="cd12914">
    <property type="entry name" value="PDC1_DGC_like"/>
    <property type="match status" value="1"/>
</dbReference>
<accession>A0A5C1QE21</accession>
<dbReference type="RefSeq" id="WP_149568558.1">
    <property type="nucleotide sequence ID" value="NZ_CP035807.1"/>
</dbReference>
<dbReference type="Pfam" id="PF00672">
    <property type="entry name" value="HAMP"/>
    <property type="match status" value="1"/>
</dbReference>
<name>A0A5C1QE21_9SPIO</name>
<keyword evidence="2" id="KW-1003">Cell membrane</keyword>
<evidence type="ECO:0000313" key="14">
    <source>
        <dbReference type="Proteomes" id="UP000323824"/>
    </source>
</evidence>
<dbReference type="Pfam" id="PF00015">
    <property type="entry name" value="MCPsignal"/>
    <property type="match status" value="1"/>
</dbReference>
<dbReference type="Gene3D" id="6.10.340.10">
    <property type="match status" value="1"/>
</dbReference>
<keyword evidence="6 10" id="KW-0472">Membrane</keyword>
<feature type="transmembrane region" description="Helical" evidence="10">
    <location>
        <begin position="286"/>
        <end position="306"/>
    </location>
</feature>
<keyword evidence="14" id="KW-1185">Reference proteome</keyword>
<proteinExistence type="inferred from homology"/>
<feature type="domain" description="Methyl-accepting transducer" evidence="11">
    <location>
        <begin position="408"/>
        <end position="630"/>
    </location>
</feature>
<evidence type="ECO:0000256" key="8">
    <source>
        <dbReference type="ARBA" id="ARBA00029447"/>
    </source>
</evidence>
<dbReference type="GO" id="GO:0006935">
    <property type="term" value="P:chemotaxis"/>
    <property type="evidence" value="ECO:0007669"/>
    <property type="project" value="UniProtKB-KW"/>
</dbReference>
<dbReference type="SMART" id="SM00283">
    <property type="entry name" value="MA"/>
    <property type="match status" value="1"/>
</dbReference>
<reference evidence="13 14" key="1">
    <citation type="submission" date="2019-02" db="EMBL/GenBank/DDBJ databases">
        <authorList>
            <person name="Fomenkov A."/>
            <person name="Dubinina G."/>
            <person name="Grabovich M."/>
            <person name="Vincze T."/>
            <person name="Roberts R.J."/>
        </authorList>
    </citation>
    <scope>NUCLEOTIDE SEQUENCE [LARGE SCALE GENOMIC DNA]</scope>
    <source>
        <strain evidence="13 14">P</strain>
    </source>
</reference>
<feature type="transmembrane region" description="Helical" evidence="10">
    <location>
        <begin position="12"/>
        <end position="32"/>
    </location>
</feature>
<evidence type="ECO:0000256" key="4">
    <source>
        <dbReference type="ARBA" id="ARBA00022692"/>
    </source>
</evidence>
<dbReference type="AlphaFoldDB" id="A0A5C1QE21"/>
<dbReference type="OrthoDB" id="304599at2"/>
<evidence type="ECO:0000256" key="5">
    <source>
        <dbReference type="ARBA" id="ARBA00022989"/>
    </source>
</evidence>
<evidence type="ECO:0000313" key="13">
    <source>
        <dbReference type="EMBL" id="QEN05320.1"/>
    </source>
</evidence>
<keyword evidence="4 10" id="KW-0812">Transmembrane</keyword>
<dbReference type="Proteomes" id="UP000323824">
    <property type="component" value="Chromosome"/>
</dbReference>
<evidence type="ECO:0000256" key="9">
    <source>
        <dbReference type="PROSITE-ProRule" id="PRU00284"/>
    </source>
</evidence>
<evidence type="ECO:0000256" key="6">
    <source>
        <dbReference type="ARBA" id="ARBA00023136"/>
    </source>
</evidence>
<keyword evidence="3" id="KW-0145">Chemotaxis</keyword>
<dbReference type="InterPro" id="IPR033479">
    <property type="entry name" value="dCache_1"/>
</dbReference>